<feature type="compositionally biased region" description="Polar residues" evidence="1">
    <location>
        <begin position="161"/>
        <end position="170"/>
    </location>
</feature>
<protein>
    <recommendedName>
        <fullName evidence="5">Lipoprotein</fullName>
    </recommendedName>
</protein>
<gene>
    <name evidence="3" type="ORF">J2R62_10945</name>
</gene>
<feature type="region of interest" description="Disordered" evidence="1">
    <location>
        <begin position="160"/>
        <end position="205"/>
    </location>
</feature>
<dbReference type="PROSITE" id="PS51257">
    <property type="entry name" value="PROKAR_LIPOPROTEIN"/>
    <property type="match status" value="1"/>
</dbReference>
<feature type="region of interest" description="Disordered" evidence="1">
    <location>
        <begin position="125"/>
        <end position="148"/>
    </location>
</feature>
<reference evidence="3" key="1">
    <citation type="submission" date="2021-03" db="EMBL/GenBank/DDBJ databases">
        <title>Plesiomonas shigelloides zfcc0051, isolated from zebrafish feces.</title>
        <authorList>
            <person name="Vanderhoek Z."/>
            <person name="Gaulke C."/>
        </authorList>
    </citation>
    <scope>NUCLEOTIDE SEQUENCE</scope>
    <source>
        <strain evidence="3">Zfcc0051</strain>
    </source>
</reference>
<accession>A0A8I2B2C2</accession>
<comment type="caution">
    <text evidence="3">The sequence shown here is derived from an EMBL/GenBank/DDBJ whole genome shotgun (WGS) entry which is preliminary data.</text>
</comment>
<evidence type="ECO:0000313" key="4">
    <source>
        <dbReference type="Proteomes" id="UP000664658"/>
    </source>
</evidence>
<evidence type="ECO:0000313" key="3">
    <source>
        <dbReference type="EMBL" id="MBO1108729.1"/>
    </source>
</evidence>
<dbReference type="EMBL" id="JAFNAA010000011">
    <property type="protein sequence ID" value="MBO1108729.1"/>
    <property type="molecule type" value="Genomic_DNA"/>
</dbReference>
<keyword evidence="2" id="KW-0732">Signal</keyword>
<evidence type="ECO:0008006" key="5">
    <source>
        <dbReference type="Google" id="ProtNLM"/>
    </source>
</evidence>
<name>A0A8I2B2C2_PLESH</name>
<evidence type="ECO:0000256" key="1">
    <source>
        <dbReference type="SAM" id="MobiDB-lite"/>
    </source>
</evidence>
<dbReference type="RefSeq" id="WP_207542187.1">
    <property type="nucleotide sequence ID" value="NZ_JAFNAA010000011.1"/>
</dbReference>
<feature type="signal peptide" evidence="2">
    <location>
        <begin position="1"/>
        <end position="28"/>
    </location>
</feature>
<organism evidence="3 4">
    <name type="scientific">Plesiomonas shigelloides</name>
    <name type="common">Aeromonas shigelloides</name>
    <dbReference type="NCBI Taxonomy" id="703"/>
    <lineage>
        <taxon>Bacteria</taxon>
        <taxon>Pseudomonadati</taxon>
        <taxon>Pseudomonadota</taxon>
        <taxon>Gammaproteobacteria</taxon>
        <taxon>Enterobacterales</taxon>
        <taxon>Enterobacteriaceae</taxon>
        <taxon>Plesiomonas</taxon>
    </lineage>
</organism>
<dbReference type="Proteomes" id="UP000664658">
    <property type="component" value="Unassembled WGS sequence"/>
</dbReference>
<sequence>MAKSGKTAQYARRALGLLVLCAVMTGCASNRSHTTATISSEAGYAYLYGDDDPWRYHDNDWIYYYPGCCADRDELQERLQDWWQAQDPVRQQVIKDHVGHWDERHFAANVPALQQQLDSRWHSMSAKQQMNARQRWQARPVSKHTPTSVLRESALDPALQLQRTPSSALSPQKLPAHTMRPATRSGVVPAPKPVRPMSAPRGRWR</sequence>
<feature type="compositionally biased region" description="Polar residues" evidence="1">
    <location>
        <begin position="125"/>
        <end position="134"/>
    </location>
</feature>
<evidence type="ECO:0000256" key="2">
    <source>
        <dbReference type="SAM" id="SignalP"/>
    </source>
</evidence>
<dbReference type="AlphaFoldDB" id="A0A8I2B2C2"/>
<proteinExistence type="predicted"/>
<feature type="chain" id="PRO_5034308803" description="Lipoprotein" evidence="2">
    <location>
        <begin position="29"/>
        <end position="205"/>
    </location>
</feature>